<dbReference type="Pfam" id="PF00005">
    <property type="entry name" value="ABC_tran"/>
    <property type="match status" value="1"/>
</dbReference>
<accession>A0A0E3SAG5</accession>
<name>A0A0E3SAG5_9EURY</name>
<dbReference type="AlphaFoldDB" id="A0A0E3SAG5"/>
<reference evidence="6 7" key="1">
    <citation type="submission" date="2014-07" db="EMBL/GenBank/DDBJ databases">
        <title>Methanogenic archaea and the global carbon cycle.</title>
        <authorList>
            <person name="Henriksen J.R."/>
            <person name="Luke J."/>
            <person name="Reinhart S."/>
            <person name="Benedict M.N."/>
            <person name="Youngblut N.D."/>
            <person name="Metcalf M.E."/>
            <person name="Whitaker R.J."/>
            <person name="Metcalf W.W."/>
        </authorList>
    </citation>
    <scope>NUCLEOTIDE SEQUENCE [LARGE SCALE GENOMIC DNA]</scope>
    <source>
        <strain evidence="6 7">HB-1</strain>
    </source>
</reference>
<keyword evidence="7" id="KW-1185">Reference proteome</keyword>
<dbReference type="RefSeq" id="WP_048139847.1">
    <property type="nucleotide sequence ID" value="NZ_CP009516.1"/>
</dbReference>
<dbReference type="Proteomes" id="UP000033101">
    <property type="component" value="Chromosome"/>
</dbReference>
<evidence type="ECO:0000313" key="6">
    <source>
        <dbReference type="EMBL" id="AKB78684.1"/>
    </source>
</evidence>
<keyword evidence="4 6" id="KW-0067">ATP-binding</keyword>
<dbReference type="KEGG" id="mhor:MSHOH_2201"/>
<gene>
    <name evidence="6" type="ORF">MSHOH_2201</name>
</gene>
<organism evidence="6 7">
    <name type="scientific">Methanosarcina horonobensis HB-1 = JCM 15518</name>
    <dbReference type="NCBI Taxonomy" id="1434110"/>
    <lineage>
        <taxon>Archaea</taxon>
        <taxon>Methanobacteriati</taxon>
        <taxon>Methanobacteriota</taxon>
        <taxon>Stenosarchaea group</taxon>
        <taxon>Methanomicrobia</taxon>
        <taxon>Methanosarcinales</taxon>
        <taxon>Methanosarcinaceae</taxon>
        <taxon>Methanosarcina</taxon>
    </lineage>
</organism>
<dbReference type="InterPro" id="IPR003593">
    <property type="entry name" value="AAA+_ATPase"/>
</dbReference>
<evidence type="ECO:0000256" key="3">
    <source>
        <dbReference type="ARBA" id="ARBA00022741"/>
    </source>
</evidence>
<evidence type="ECO:0000256" key="4">
    <source>
        <dbReference type="ARBA" id="ARBA00022840"/>
    </source>
</evidence>
<dbReference type="Gene3D" id="3.40.50.300">
    <property type="entry name" value="P-loop containing nucleotide triphosphate hydrolases"/>
    <property type="match status" value="1"/>
</dbReference>
<dbReference type="OrthoDB" id="18209at2157"/>
<protein>
    <submittedName>
        <fullName evidence="6">Dipeptide transport ATP-binding protein DppF</fullName>
    </submittedName>
</protein>
<dbReference type="InterPro" id="IPR027417">
    <property type="entry name" value="P-loop_NTPase"/>
</dbReference>
<sequence>MCLKGENISFGYKKNNLVLNNVSISLDRGKVLGLIGDSGSGKSTLCKILAGYENNYKGNVSIDGKEILSKGYNPVQLVFQHPEKAVNPKWKMKDILSEGNNVSQDILDSFGIKKNWLNRWPNELSGGELQRFALARALGSETRYLIADEITTMLDAITQAQIWNTVLDIVKERNIGVLVVSHEKNLIKRLCHDIIYLKDINNVLCH</sequence>
<evidence type="ECO:0000259" key="5">
    <source>
        <dbReference type="PROSITE" id="PS50893"/>
    </source>
</evidence>
<feature type="domain" description="ABC transporter" evidence="5">
    <location>
        <begin position="3"/>
        <end position="203"/>
    </location>
</feature>
<dbReference type="GeneID" id="24831451"/>
<dbReference type="STRING" id="1434110.MSHOH_2201"/>
<dbReference type="GO" id="GO:0055085">
    <property type="term" value="P:transmembrane transport"/>
    <property type="evidence" value="ECO:0007669"/>
    <property type="project" value="UniProtKB-ARBA"/>
</dbReference>
<dbReference type="GO" id="GO:0005524">
    <property type="term" value="F:ATP binding"/>
    <property type="evidence" value="ECO:0007669"/>
    <property type="project" value="UniProtKB-KW"/>
</dbReference>
<evidence type="ECO:0000313" key="7">
    <source>
        <dbReference type="Proteomes" id="UP000033101"/>
    </source>
</evidence>
<dbReference type="SUPFAM" id="SSF52540">
    <property type="entry name" value="P-loop containing nucleoside triphosphate hydrolases"/>
    <property type="match status" value="1"/>
</dbReference>
<dbReference type="SMART" id="SM00382">
    <property type="entry name" value="AAA"/>
    <property type="match status" value="1"/>
</dbReference>
<dbReference type="InterPro" id="IPR003439">
    <property type="entry name" value="ABC_transporter-like_ATP-bd"/>
</dbReference>
<evidence type="ECO:0000256" key="1">
    <source>
        <dbReference type="ARBA" id="ARBA00005417"/>
    </source>
</evidence>
<dbReference type="PANTHER" id="PTHR43776:SF7">
    <property type="entry name" value="D,D-DIPEPTIDE TRANSPORT ATP-BINDING PROTEIN DDPF-RELATED"/>
    <property type="match status" value="1"/>
</dbReference>
<keyword evidence="3" id="KW-0547">Nucleotide-binding</keyword>
<dbReference type="PROSITE" id="PS00211">
    <property type="entry name" value="ABC_TRANSPORTER_1"/>
    <property type="match status" value="1"/>
</dbReference>
<evidence type="ECO:0000256" key="2">
    <source>
        <dbReference type="ARBA" id="ARBA00022448"/>
    </source>
</evidence>
<dbReference type="HOGENOM" id="CLU_000604_1_23_2"/>
<dbReference type="InterPro" id="IPR050319">
    <property type="entry name" value="ABC_transp_ATP-bind"/>
</dbReference>
<dbReference type="GO" id="GO:0016887">
    <property type="term" value="F:ATP hydrolysis activity"/>
    <property type="evidence" value="ECO:0007669"/>
    <property type="project" value="InterPro"/>
</dbReference>
<dbReference type="PANTHER" id="PTHR43776">
    <property type="entry name" value="TRANSPORT ATP-BINDING PROTEIN"/>
    <property type="match status" value="1"/>
</dbReference>
<dbReference type="PATRIC" id="fig|1434110.4.peg.2802"/>
<dbReference type="PROSITE" id="PS50893">
    <property type="entry name" value="ABC_TRANSPORTER_2"/>
    <property type="match status" value="1"/>
</dbReference>
<keyword evidence="2" id="KW-0813">Transport</keyword>
<proteinExistence type="inferred from homology"/>
<dbReference type="EMBL" id="CP009516">
    <property type="protein sequence ID" value="AKB78684.1"/>
    <property type="molecule type" value="Genomic_DNA"/>
</dbReference>
<dbReference type="InterPro" id="IPR017871">
    <property type="entry name" value="ABC_transporter-like_CS"/>
</dbReference>
<comment type="similarity">
    <text evidence="1">Belongs to the ABC transporter superfamily.</text>
</comment>